<feature type="compositionally biased region" description="Basic and acidic residues" evidence="2">
    <location>
        <begin position="455"/>
        <end position="500"/>
    </location>
</feature>
<feature type="compositionally biased region" description="Basic residues" evidence="2">
    <location>
        <begin position="443"/>
        <end position="454"/>
    </location>
</feature>
<feature type="compositionally biased region" description="Gly residues" evidence="2">
    <location>
        <begin position="501"/>
        <end position="526"/>
    </location>
</feature>
<sequence>MPNATPTSSRKKDKRKSLEVTTEKDFSLVRQETLSPITPAGESSLENKNPYIDVLTKRVKKLRKAMTRIEKYESIKNTPDGINNLNADQINLLERKGETSGAIKEFDEALKQIESVEKEELKKQVEQKKAQQSERDQAIANAVEEATAAHCKSLLRLIQFFNLIHLQHRGFIKLSEIEFEGVEFLRSKLISLTDDAKNEELYEGKIREVLDLVNKLQLGDESLITKSLLNGVIESEETAANNESSTHGLSYSKLLALTQSPPILESPEDPQVEQEEIQEAFEEVPAPHPILQSDDSTNVTIPAGGLQFMYNPDDQSQPLESTINNTTYTYQSTDAEQIPVAPSTSDVMADEQYHQQQQNYDTSTVEQPYIGEQQHFVVEQNDQQQVSTEHDESSQQEEPSLYAQEQQTVSEDLADSKQQPQPIQQDNDQPPPLSQGSSGFRGRAPHRNNRGFRGVRRDSGGYRDNNYRDGGYRDGRDGGGYRENYRDGGYREGGYRDGYRDGGGFRGRGTGPRGSGRGAYSGGNRGGQFRQRSQ</sequence>
<feature type="compositionally biased region" description="Low complexity" evidence="2">
    <location>
        <begin position="418"/>
        <end position="428"/>
    </location>
</feature>
<dbReference type="EMBL" id="CAJVPP010000187">
    <property type="protein sequence ID" value="CAG8452825.1"/>
    <property type="molecule type" value="Genomic_DNA"/>
</dbReference>
<comment type="caution">
    <text evidence="3">The sequence shown here is derived from an EMBL/GenBank/DDBJ whole genome shotgun (WGS) entry which is preliminary data.</text>
</comment>
<reference evidence="3" key="1">
    <citation type="submission" date="2021-06" db="EMBL/GenBank/DDBJ databases">
        <authorList>
            <person name="Kallberg Y."/>
            <person name="Tangrot J."/>
            <person name="Rosling A."/>
        </authorList>
    </citation>
    <scope>NUCLEOTIDE SEQUENCE</scope>
    <source>
        <strain evidence="3">87-6 pot B 2015</strain>
    </source>
</reference>
<feature type="coiled-coil region" evidence="1">
    <location>
        <begin position="111"/>
        <end position="141"/>
    </location>
</feature>
<evidence type="ECO:0000256" key="1">
    <source>
        <dbReference type="SAM" id="Coils"/>
    </source>
</evidence>
<evidence type="ECO:0000313" key="3">
    <source>
        <dbReference type="EMBL" id="CAG8452825.1"/>
    </source>
</evidence>
<feature type="region of interest" description="Disordered" evidence="2">
    <location>
        <begin position="1"/>
        <end position="25"/>
    </location>
</feature>
<name>A0A9N8VH22_FUNMO</name>
<gene>
    <name evidence="3" type="ORF">FMOSSE_LOCUS1617</name>
</gene>
<feature type="compositionally biased region" description="Basic and acidic residues" evidence="2">
    <location>
        <begin position="16"/>
        <end position="25"/>
    </location>
</feature>
<accession>A0A9N8VH22</accession>
<organism evidence="3 4">
    <name type="scientific">Funneliformis mosseae</name>
    <name type="common">Endomycorrhizal fungus</name>
    <name type="synonym">Glomus mosseae</name>
    <dbReference type="NCBI Taxonomy" id="27381"/>
    <lineage>
        <taxon>Eukaryota</taxon>
        <taxon>Fungi</taxon>
        <taxon>Fungi incertae sedis</taxon>
        <taxon>Mucoromycota</taxon>
        <taxon>Glomeromycotina</taxon>
        <taxon>Glomeromycetes</taxon>
        <taxon>Glomerales</taxon>
        <taxon>Glomeraceae</taxon>
        <taxon>Funneliformis</taxon>
    </lineage>
</organism>
<keyword evidence="1" id="KW-0175">Coiled coil</keyword>
<feature type="region of interest" description="Disordered" evidence="2">
    <location>
        <begin position="380"/>
        <end position="534"/>
    </location>
</feature>
<dbReference type="Proteomes" id="UP000789375">
    <property type="component" value="Unassembled WGS sequence"/>
</dbReference>
<feature type="region of interest" description="Disordered" evidence="2">
    <location>
        <begin position="330"/>
        <end position="362"/>
    </location>
</feature>
<keyword evidence="4" id="KW-1185">Reference proteome</keyword>
<protein>
    <submittedName>
        <fullName evidence="3">1309_t:CDS:1</fullName>
    </submittedName>
</protein>
<dbReference type="AlphaFoldDB" id="A0A9N8VH22"/>
<proteinExistence type="predicted"/>
<evidence type="ECO:0000313" key="4">
    <source>
        <dbReference type="Proteomes" id="UP000789375"/>
    </source>
</evidence>
<evidence type="ECO:0000256" key="2">
    <source>
        <dbReference type="SAM" id="MobiDB-lite"/>
    </source>
</evidence>